<feature type="non-terminal residue" evidence="2">
    <location>
        <position position="1"/>
    </location>
</feature>
<accession>X1L5V7</accession>
<evidence type="ECO:0000313" key="2">
    <source>
        <dbReference type="EMBL" id="GAH89513.1"/>
    </source>
</evidence>
<organism evidence="2">
    <name type="scientific">marine sediment metagenome</name>
    <dbReference type="NCBI Taxonomy" id="412755"/>
    <lineage>
        <taxon>unclassified sequences</taxon>
        <taxon>metagenomes</taxon>
        <taxon>ecological metagenomes</taxon>
    </lineage>
</organism>
<proteinExistence type="predicted"/>
<protein>
    <submittedName>
        <fullName evidence="2">Uncharacterized protein</fullName>
    </submittedName>
</protein>
<sequence length="200" mass="23071">EALAGEAWALNNAYEVFSPKVIQRMTRIYEMHQPHKRVKEMGKDGKSHFWHLDQSGRRGHRIIMHQPHPNIVNSEAYPLHEMESKTGLRMWSGTGCYMIAQAILERFTEIRVYGFDQKDWEHTRQREAFTGWLTFALGLGIVVSGRPAFVARHKRRYGYDYGPEWDHQCNVEACEGLPVFMVPKKPTPSMRGQLSGTGAQ</sequence>
<keyword evidence="1" id="KW-1133">Transmembrane helix</keyword>
<evidence type="ECO:0000256" key="1">
    <source>
        <dbReference type="SAM" id="Phobius"/>
    </source>
</evidence>
<feature type="transmembrane region" description="Helical" evidence="1">
    <location>
        <begin position="129"/>
        <end position="149"/>
    </location>
</feature>
<name>X1L5V7_9ZZZZ</name>
<keyword evidence="1" id="KW-0472">Membrane</keyword>
<dbReference type="AlphaFoldDB" id="X1L5V7"/>
<reference evidence="2" key="1">
    <citation type="journal article" date="2014" name="Front. Microbiol.">
        <title>High frequency of phylogenetically diverse reductive dehalogenase-homologous genes in deep subseafloor sedimentary metagenomes.</title>
        <authorList>
            <person name="Kawai M."/>
            <person name="Futagami T."/>
            <person name="Toyoda A."/>
            <person name="Takaki Y."/>
            <person name="Nishi S."/>
            <person name="Hori S."/>
            <person name="Arai W."/>
            <person name="Tsubouchi T."/>
            <person name="Morono Y."/>
            <person name="Uchiyama I."/>
            <person name="Ito T."/>
            <person name="Fujiyama A."/>
            <person name="Inagaki F."/>
            <person name="Takami H."/>
        </authorList>
    </citation>
    <scope>NUCLEOTIDE SEQUENCE</scope>
    <source>
        <strain evidence="2">Expedition CK06-06</strain>
    </source>
</reference>
<keyword evidence="1" id="KW-0812">Transmembrane</keyword>
<comment type="caution">
    <text evidence="2">The sequence shown here is derived from an EMBL/GenBank/DDBJ whole genome shotgun (WGS) entry which is preliminary data.</text>
</comment>
<dbReference type="EMBL" id="BARU01036397">
    <property type="protein sequence ID" value="GAH89513.1"/>
    <property type="molecule type" value="Genomic_DNA"/>
</dbReference>
<gene>
    <name evidence="2" type="ORF">S03H2_56835</name>
</gene>